<sequence length="49" mass="5824">MFPDQWSRRLRYGLCGGQKSFTQKCMLAWIIYGIFFTCRQVLNFVGIQD</sequence>
<feature type="transmembrane region" description="Helical" evidence="1">
    <location>
        <begin position="21"/>
        <end position="42"/>
    </location>
</feature>
<evidence type="ECO:0000256" key="1">
    <source>
        <dbReference type="SAM" id="Phobius"/>
    </source>
</evidence>
<name>A0A0K2U8B4_LEPSM</name>
<keyword evidence="1" id="KW-0812">Transmembrane</keyword>
<accession>A0A0K2U8B4</accession>
<dbReference type="EMBL" id="HACA01017128">
    <property type="protein sequence ID" value="CDW34489.1"/>
    <property type="molecule type" value="Transcribed_RNA"/>
</dbReference>
<reference evidence="2" key="1">
    <citation type="submission" date="2014-05" db="EMBL/GenBank/DDBJ databases">
        <authorList>
            <person name="Chronopoulou M."/>
        </authorList>
    </citation>
    <scope>NUCLEOTIDE SEQUENCE</scope>
    <source>
        <tissue evidence="2">Whole organism</tissue>
    </source>
</reference>
<keyword evidence="1" id="KW-0472">Membrane</keyword>
<evidence type="ECO:0000313" key="2">
    <source>
        <dbReference type="EMBL" id="CDW34489.1"/>
    </source>
</evidence>
<keyword evidence="1" id="KW-1133">Transmembrane helix</keyword>
<proteinExistence type="predicted"/>
<dbReference type="AlphaFoldDB" id="A0A0K2U8B4"/>
<protein>
    <submittedName>
        <fullName evidence="2">Uncharacterized protein</fullName>
    </submittedName>
</protein>
<organism evidence="2">
    <name type="scientific">Lepeophtheirus salmonis</name>
    <name type="common">Salmon louse</name>
    <name type="synonym">Caligus salmonis</name>
    <dbReference type="NCBI Taxonomy" id="72036"/>
    <lineage>
        <taxon>Eukaryota</taxon>
        <taxon>Metazoa</taxon>
        <taxon>Ecdysozoa</taxon>
        <taxon>Arthropoda</taxon>
        <taxon>Crustacea</taxon>
        <taxon>Multicrustacea</taxon>
        <taxon>Hexanauplia</taxon>
        <taxon>Copepoda</taxon>
        <taxon>Siphonostomatoida</taxon>
        <taxon>Caligidae</taxon>
        <taxon>Lepeophtheirus</taxon>
    </lineage>
</organism>